<name>A0ABS5EKK2_9PROT</name>
<dbReference type="Pfam" id="PF13517">
    <property type="entry name" value="FG-GAP_3"/>
    <property type="match status" value="1"/>
</dbReference>
<dbReference type="Pfam" id="PF13448">
    <property type="entry name" value="DUF4114"/>
    <property type="match status" value="1"/>
</dbReference>
<evidence type="ECO:0000313" key="3">
    <source>
        <dbReference type="EMBL" id="MBR0651547.1"/>
    </source>
</evidence>
<sequence>MGLNTLSDTFTIGVRASSSGLDYGLQQSMQESYTIRSVTGGQYRSGTAQQDLVFLQYNQGTSSDTDIHFRTFDTGSGTFNGSLVTTIPGQYNYASTADLNNDGFGDLVLLNSQFGTLFDRWTQTTETPPTLTLGMLIASPGDSMPFNGGDIIHSSIPADGSLGAEVAITDFDFADFNHDGILDIIVAGVAASKPLAEAPSSFDYDWDGVYSIGLGNGSGSFDFQPLQKTGTVIEQRDSDPVLARVAAMDMNDDGYVDVAFAYHLEDNDELPSNVAGAYVVWGDANSSSGTPSLTINMTDSSSVYATYDWNDPQDVIAIWQSPAQGPVSVLGNLGVARNGDSYAALFNYSKTVYRDDEINNTPRSPFGPAYDYDGDGLVDLMYVDGNSSAILTGYNWSVGDPAAPQSHTGITLGTDIFSTAALDFNGDGKMDWAGGYNGDNHIYAYVNLTQISGSDVAVELTEGEAVRGTVNGVAAHRMMGSDFTVSVIGGQAAYDNALGWFELRADGTFGDAQFVDIADGTFDVAGLGAGSRLALFLVSNGAALNEDLTGGFRFVDAATGAPARLGSVAPTLVSADRPGQAVEGEIFHTADANTFDMVNPLNTGGLIQTLSRVDADGSLMIGFEDLLLMQGDADFNDLLIRVTSNDDIIPV</sequence>
<evidence type="ECO:0000256" key="1">
    <source>
        <dbReference type="ARBA" id="ARBA00022729"/>
    </source>
</evidence>
<feature type="domain" description="DUF4114" evidence="2">
    <location>
        <begin position="568"/>
        <end position="645"/>
    </location>
</feature>
<dbReference type="EMBL" id="JAAEDI010000019">
    <property type="protein sequence ID" value="MBR0651547.1"/>
    <property type="molecule type" value="Genomic_DNA"/>
</dbReference>
<dbReference type="Gene3D" id="2.130.10.130">
    <property type="entry name" value="Integrin alpha, N-terminal"/>
    <property type="match status" value="1"/>
</dbReference>
<dbReference type="InterPro" id="IPR025193">
    <property type="entry name" value="DUF4114"/>
</dbReference>
<dbReference type="InterPro" id="IPR013517">
    <property type="entry name" value="FG-GAP"/>
</dbReference>
<evidence type="ECO:0000313" key="4">
    <source>
        <dbReference type="Proteomes" id="UP000698752"/>
    </source>
</evidence>
<organism evidence="3 4">
    <name type="scientific">Neoroseomonas terrae</name>
    <dbReference type="NCBI Taxonomy" id="424799"/>
    <lineage>
        <taxon>Bacteria</taxon>
        <taxon>Pseudomonadati</taxon>
        <taxon>Pseudomonadota</taxon>
        <taxon>Alphaproteobacteria</taxon>
        <taxon>Acetobacterales</taxon>
        <taxon>Acetobacteraceae</taxon>
        <taxon>Neoroseomonas</taxon>
    </lineage>
</organism>
<dbReference type="RefSeq" id="WP_211870213.1">
    <property type="nucleotide sequence ID" value="NZ_JAAEDI010000019.1"/>
</dbReference>
<dbReference type="SUPFAM" id="SSF69318">
    <property type="entry name" value="Integrin alpha N-terminal domain"/>
    <property type="match status" value="2"/>
</dbReference>
<accession>A0ABS5EKK2</accession>
<dbReference type="InterPro" id="IPR028994">
    <property type="entry name" value="Integrin_alpha_N"/>
</dbReference>
<reference evidence="4" key="1">
    <citation type="journal article" date="2021" name="Syst. Appl. Microbiol.">
        <title>Roseomonas hellenica sp. nov., isolated from roots of wild-growing Alkanna tinctoria.</title>
        <authorList>
            <person name="Rat A."/>
            <person name="Naranjo H.D."/>
            <person name="Lebbe L."/>
            <person name="Cnockaert M."/>
            <person name="Krigas N."/>
            <person name="Grigoriadou K."/>
            <person name="Maloupa E."/>
            <person name="Willems A."/>
        </authorList>
    </citation>
    <scope>NUCLEOTIDE SEQUENCE [LARGE SCALE GENOMIC DNA]</scope>
    <source>
        <strain evidence="4">LMG 31159</strain>
    </source>
</reference>
<keyword evidence="4" id="KW-1185">Reference proteome</keyword>
<evidence type="ECO:0000259" key="2">
    <source>
        <dbReference type="Pfam" id="PF13448"/>
    </source>
</evidence>
<protein>
    <submittedName>
        <fullName evidence="3">DUF4114 domain-containing protein</fullName>
    </submittedName>
</protein>
<proteinExistence type="predicted"/>
<gene>
    <name evidence="3" type="ORF">GXW78_17890</name>
</gene>
<dbReference type="Proteomes" id="UP000698752">
    <property type="component" value="Unassembled WGS sequence"/>
</dbReference>
<comment type="caution">
    <text evidence="3">The sequence shown here is derived from an EMBL/GenBank/DDBJ whole genome shotgun (WGS) entry which is preliminary data.</text>
</comment>
<keyword evidence="1" id="KW-0732">Signal</keyword>